<sequence>MDSLHHQTASATSRKPLAMKGGQFYKVAKREFYVFLNPAMGWEQVSPMKSKFMDEPLRHQQFSGSSRALTTSLPKLRSAIMWLLNQGQGSNKTIKTVAVWKDKSGPTQWYSTGMENKPAHKSSF</sequence>
<dbReference type="Proteomes" id="UP001642484">
    <property type="component" value="Unassembled WGS sequence"/>
</dbReference>
<keyword evidence="2" id="KW-1185">Reference proteome</keyword>
<accession>A0ABP0MLJ7</accession>
<evidence type="ECO:0000313" key="1">
    <source>
        <dbReference type="EMBL" id="CAK9052336.1"/>
    </source>
</evidence>
<comment type="caution">
    <text evidence="1">The sequence shown here is derived from an EMBL/GenBank/DDBJ whole genome shotgun (WGS) entry which is preliminary data.</text>
</comment>
<gene>
    <name evidence="1" type="ORF">CCMP2556_LOCUS26413</name>
</gene>
<reference evidence="1 2" key="1">
    <citation type="submission" date="2024-02" db="EMBL/GenBank/DDBJ databases">
        <authorList>
            <person name="Chen Y."/>
            <person name="Shah S."/>
            <person name="Dougan E. K."/>
            <person name="Thang M."/>
            <person name="Chan C."/>
        </authorList>
    </citation>
    <scope>NUCLEOTIDE SEQUENCE [LARGE SCALE GENOMIC DNA]</scope>
</reference>
<organism evidence="1 2">
    <name type="scientific">Durusdinium trenchii</name>
    <dbReference type="NCBI Taxonomy" id="1381693"/>
    <lineage>
        <taxon>Eukaryota</taxon>
        <taxon>Sar</taxon>
        <taxon>Alveolata</taxon>
        <taxon>Dinophyceae</taxon>
        <taxon>Suessiales</taxon>
        <taxon>Symbiodiniaceae</taxon>
        <taxon>Durusdinium</taxon>
    </lineage>
</organism>
<name>A0ABP0MLJ7_9DINO</name>
<evidence type="ECO:0000313" key="2">
    <source>
        <dbReference type="Proteomes" id="UP001642484"/>
    </source>
</evidence>
<dbReference type="EMBL" id="CAXAMN010018369">
    <property type="protein sequence ID" value="CAK9052336.1"/>
    <property type="molecule type" value="Genomic_DNA"/>
</dbReference>
<protein>
    <submittedName>
        <fullName evidence="1">Uncharacterized protein</fullName>
    </submittedName>
</protein>
<proteinExistence type="predicted"/>